<keyword evidence="1" id="KW-0812">Transmembrane</keyword>
<gene>
    <name evidence="2" type="ORF">BDN70DRAFT_885469</name>
</gene>
<protein>
    <submittedName>
        <fullName evidence="2">Uncharacterized protein</fullName>
    </submittedName>
</protein>
<keyword evidence="1" id="KW-0472">Membrane</keyword>
<sequence>MPCTHPSHILNTFSHPQLALYLTAGTEQDIHRAIPPVFHVSFLGAILETHEYEFVYVVPLCARVNLPYFAWIVGSSAVLLGNAASLSTLRVRTRTSCPASHSY</sequence>
<dbReference type="Proteomes" id="UP000807469">
    <property type="component" value="Unassembled WGS sequence"/>
</dbReference>
<keyword evidence="3" id="KW-1185">Reference proteome</keyword>
<dbReference type="EMBL" id="MU155412">
    <property type="protein sequence ID" value="KAF9473847.1"/>
    <property type="molecule type" value="Genomic_DNA"/>
</dbReference>
<feature type="transmembrane region" description="Helical" evidence="1">
    <location>
        <begin position="68"/>
        <end position="86"/>
    </location>
</feature>
<evidence type="ECO:0000313" key="3">
    <source>
        <dbReference type="Proteomes" id="UP000807469"/>
    </source>
</evidence>
<evidence type="ECO:0000313" key="2">
    <source>
        <dbReference type="EMBL" id="KAF9473847.1"/>
    </source>
</evidence>
<comment type="caution">
    <text evidence="2">The sequence shown here is derived from an EMBL/GenBank/DDBJ whole genome shotgun (WGS) entry which is preliminary data.</text>
</comment>
<evidence type="ECO:0000256" key="1">
    <source>
        <dbReference type="SAM" id="Phobius"/>
    </source>
</evidence>
<accession>A0A9P5YR00</accession>
<keyword evidence="1" id="KW-1133">Transmembrane helix</keyword>
<dbReference type="AlphaFoldDB" id="A0A9P5YR00"/>
<name>A0A9P5YR00_9AGAR</name>
<reference evidence="2" key="1">
    <citation type="submission" date="2020-11" db="EMBL/GenBank/DDBJ databases">
        <authorList>
            <consortium name="DOE Joint Genome Institute"/>
            <person name="Ahrendt S."/>
            <person name="Riley R."/>
            <person name="Andreopoulos W."/>
            <person name="Labutti K."/>
            <person name="Pangilinan J."/>
            <person name="Ruiz-Duenas F.J."/>
            <person name="Barrasa J.M."/>
            <person name="Sanchez-Garcia M."/>
            <person name="Camarero S."/>
            <person name="Miyauchi S."/>
            <person name="Serrano A."/>
            <person name="Linde D."/>
            <person name="Babiker R."/>
            <person name="Drula E."/>
            <person name="Ayuso-Fernandez I."/>
            <person name="Pacheco R."/>
            <person name="Padilla G."/>
            <person name="Ferreira P."/>
            <person name="Barriuso J."/>
            <person name="Kellner H."/>
            <person name="Castanera R."/>
            <person name="Alfaro M."/>
            <person name="Ramirez L."/>
            <person name="Pisabarro A.G."/>
            <person name="Kuo A."/>
            <person name="Tritt A."/>
            <person name="Lipzen A."/>
            <person name="He G."/>
            <person name="Yan M."/>
            <person name="Ng V."/>
            <person name="Cullen D."/>
            <person name="Martin F."/>
            <person name="Rosso M.-N."/>
            <person name="Henrissat B."/>
            <person name="Hibbett D."/>
            <person name="Martinez A.T."/>
            <person name="Grigoriev I.V."/>
        </authorList>
    </citation>
    <scope>NUCLEOTIDE SEQUENCE</scope>
    <source>
        <strain evidence="2">CIRM-BRFM 674</strain>
    </source>
</reference>
<organism evidence="2 3">
    <name type="scientific">Pholiota conissans</name>
    <dbReference type="NCBI Taxonomy" id="109636"/>
    <lineage>
        <taxon>Eukaryota</taxon>
        <taxon>Fungi</taxon>
        <taxon>Dikarya</taxon>
        <taxon>Basidiomycota</taxon>
        <taxon>Agaricomycotina</taxon>
        <taxon>Agaricomycetes</taxon>
        <taxon>Agaricomycetidae</taxon>
        <taxon>Agaricales</taxon>
        <taxon>Agaricineae</taxon>
        <taxon>Strophariaceae</taxon>
        <taxon>Pholiota</taxon>
    </lineage>
</organism>
<proteinExistence type="predicted"/>